<feature type="compositionally biased region" description="Acidic residues" evidence="4">
    <location>
        <begin position="1502"/>
        <end position="1524"/>
    </location>
</feature>
<feature type="region of interest" description="Disordered" evidence="4">
    <location>
        <begin position="1498"/>
        <end position="1524"/>
    </location>
</feature>
<evidence type="ECO:0000313" key="5">
    <source>
        <dbReference type="EMBL" id="GMI44470.1"/>
    </source>
</evidence>
<accession>A0A9W7LAZ6</accession>
<dbReference type="OrthoDB" id="341259at2759"/>
<proteinExistence type="predicted"/>
<keyword evidence="1" id="KW-0446">Lipid-binding</keyword>
<feature type="region of interest" description="Disordered" evidence="4">
    <location>
        <begin position="644"/>
        <end position="663"/>
    </location>
</feature>
<dbReference type="Proteomes" id="UP001165065">
    <property type="component" value="Unassembled WGS sequence"/>
</dbReference>
<evidence type="ECO:0000256" key="4">
    <source>
        <dbReference type="SAM" id="MobiDB-lite"/>
    </source>
</evidence>
<dbReference type="PROSITE" id="PS50088">
    <property type="entry name" value="ANK_REPEAT"/>
    <property type="match status" value="2"/>
</dbReference>
<dbReference type="SUPFAM" id="SSF48403">
    <property type="entry name" value="Ankyrin repeat"/>
    <property type="match status" value="1"/>
</dbReference>
<dbReference type="GO" id="GO:0000062">
    <property type="term" value="F:fatty-acyl-CoA binding"/>
    <property type="evidence" value="ECO:0007669"/>
    <property type="project" value="TreeGrafter"/>
</dbReference>
<feature type="compositionally biased region" description="Acidic residues" evidence="4">
    <location>
        <begin position="1415"/>
        <end position="1431"/>
    </location>
</feature>
<sequence>MATQRPLTSPQPRRRKGGGDDFEFELRDFMRDTELKAKRIIKTQVLKHNERVAKVSKREKLRLRRSLSATGGRKALKEVPMNTLLSTSLDKNGGSTAEMADTQGPNGWGATLPSNVTRTVRLQPAAGETQVDSFTASRMLSATNAATLRQSSSGRLRETGAATAMFRDSDAFGQRRNFPLDNKGMDGMEGTNAITRGFGAIRKEALTAKPGNMEVSYRASTKPEVTIGRGNKILDMGHFAKPEDMHVPQKLPSGRQHNYRGAVTTASRAETLKLQNKHGGGMSPARGAPRMAAAKIAMARIDSKLRDISTGRPKGGGGKKKRNKIAKSLEGHVYNVKPTEGMIHEAMNKNYYKIEKEQPSWKSIDTPREEELDINQEVAGPVSWMSEDIRIKWRDERGREEMWKVSRAAKIAAAETEKETGAIVPVVEVGRHPIFEEYWNYIKEENEKASKRAMMRANNRRFAMDVHTVWLTNLEHLKEFKGGLERGFGVGEIENEEDTMVQREHGLRNARDVESIKKARSQIQSVSYKRAVGEGKGGVEGEWVEEKETKRVSKEGVGERPLETPTLSMLVVNEPINVDGVDGRLMVTISRLETKARNYYETAAVLTNGRWEVPVGGGSEGLEEGRCVNFGEDTLMLNEAKWEKKQREEAGEEETEMEDQRSEKISRIGEIVETLNEVDAWPAARGRGFEDLVDKKIWRVEVRDERNGDAKTVGIDEDTIIEVIEKAEKKKKLKFDSKKGKGGDGLVCHRQGKRMLCGKKTYSCMVTVRLKEGGEWDDNIYIDLRVDVKRKEGLQRVNMVITGVEGRERVGLGGVAPAADLGWWSRPEREFDVWRPLIEDLLLLPEKSEGEGTEKEEKGKMSKKKSPSRKKKGSPSRKKSPSKKKIVQLDPIPGNLGFPERESDNMLHVISKAFSLVSLVTLQNAEMEGGRENAFGFPTKVPGALAEGGMTKVRIKGVAEEKHEDGVGGVEWGNDPEKDWEFMADNVEDNLSVQLSYFDKYKRLIPGLQYCGKIEGGEEVEGDKLRTRAVMQLVRDKETSSSNSVQVTNLMALETPALAPIIVFWELSEAPIPSAQHEICDPWVVSRVFKSENLEKEKLISDIDERLAPVIYLLNGSEKEGDYGGREEPSVEDKYDIEKVVVGHDDLGFEIKETKRHLKPQHKHRRRMKLKGDHGLRHNIVTGKEIMRPVLEINPAIFGVTSKGATGNNTGVEGRTIWHSDQRCVEVLCRVRTPFDYLDVIKAKAGSGFSDPKGYTLLLSGYHLDEMVGVGLGTYEKVYSRIHDKINKIKKAEGLEAKIRQAEENLRKNRNQLEKEMRFMSQKKVEVEKRFGSLDGKQPEAMSMEAWLERRKASKLVEERAGWEKRELNEGGHLFYFKNVAGVEGGEVIGTWDIPEDFEQYEESGIKKGMMVGEEGEEGGAAENEDNWETTDEMKESEERDKVRLLVRMIAQDEGLIQTLAKKLGVLIKLDKGENLVEMMRSREGAGDDMKRFPGQAARELAEEDIPWSDSDDEQGNTGEGEAETADELLGESNMRSASELPQHHGDVARMKVKRRKAEGMRMTEVGGKVGKTPANIPKLRINPKKDEGTAIGTGDFGNGEDDSMHIEKHIKGVGWRRLDRAKVSPNFYEKITKPHPLHTKEAFTNSMSSYRMATMVDPSKIGDVKEPDFQSMHRFESLFIKDVLGDGLRVVEQTRQRKEREEQLLAGGGLEAIAANQPNEMTLADQHGTKGKSLEEEDDADNLAHKAIECCRTGNITDLEFILDRNIIDVNSKDENGNSLLHLCCQQGNKRMVKFMLRRGADIKTQNAAGNSVLHHCHLYSHFELAQYLLSKGADDSLVNADGCTCYEGLTQEAVGDI</sequence>
<comment type="caution">
    <text evidence="5">The sequence shown here is derived from an EMBL/GenBank/DDBJ whole genome shotgun (WGS) entry which is preliminary data.</text>
</comment>
<dbReference type="EMBL" id="BRYA01001484">
    <property type="protein sequence ID" value="GMI44470.1"/>
    <property type="molecule type" value="Genomic_DNA"/>
</dbReference>
<feature type="compositionally biased region" description="Basic residues" evidence="4">
    <location>
        <begin position="861"/>
        <end position="886"/>
    </location>
</feature>
<keyword evidence="3" id="KW-0175">Coiled coil</keyword>
<evidence type="ECO:0000313" key="6">
    <source>
        <dbReference type="Proteomes" id="UP001165065"/>
    </source>
</evidence>
<dbReference type="PROSITE" id="PS50297">
    <property type="entry name" value="ANK_REP_REGION"/>
    <property type="match status" value="1"/>
</dbReference>
<dbReference type="InterPro" id="IPR002110">
    <property type="entry name" value="Ankyrin_rpt"/>
</dbReference>
<dbReference type="PANTHER" id="PTHR24119">
    <property type="entry name" value="ACYL-COA-BINDING DOMAIN-CONTAINING PROTEIN 6"/>
    <property type="match status" value="1"/>
</dbReference>
<feature type="compositionally biased region" description="Basic and acidic residues" evidence="4">
    <location>
        <begin position="849"/>
        <end position="860"/>
    </location>
</feature>
<dbReference type="Gene3D" id="1.25.40.20">
    <property type="entry name" value="Ankyrin repeat-containing domain"/>
    <property type="match status" value="1"/>
</dbReference>
<dbReference type="Pfam" id="PF12796">
    <property type="entry name" value="Ank_2"/>
    <property type="match status" value="1"/>
</dbReference>
<feature type="region of interest" description="Disordered" evidence="4">
    <location>
        <begin position="1"/>
        <end position="21"/>
    </location>
</feature>
<organism evidence="5 6">
    <name type="scientific">Triparma columacea</name>
    <dbReference type="NCBI Taxonomy" id="722753"/>
    <lineage>
        <taxon>Eukaryota</taxon>
        <taxon>Sar</taxon>
        <taxon>Stramenopiles</taxon>
        <taxon>Ochrophyta</taxon>
        <taxon>Bolidophyceae</taxon>
        <taxon>Parmales</taxon>
        <taxon>Triparmaceae</taxon>
        <taxon>Triparma</taxon>
    </lineage>
</organism>
<feature type="coiled-coil region" evidence="3">
    <location>
        <begin position="1285"/>
        <end position="1330"/>
    </location>
</feature>
<evidence type="ECO:0000256" key="3">
    <source>
        <dbReference type="SAM" id="Coils"/>
    </source>
</evidence>
<feature type="repeat" description="ANK" evidence="2">
    <location>
        <begin position="1777"/>
        <end position="1809"/>
    </location>
</feature>
<dbReference type="InterPro" id="IPR036770">
    <property type="entry name" value="Ankyrin_rpt-contain_sf"/>
</dbReference>
<dbReference type="PANTHER" id="PTHR24119:SF0">
    <property type="entry name" value="ACYL-COA-BINDING DOMAIN-CONTAINING PROTEIN 6"/>
    <property type="match status" value="1"/>
</dbReference>
<feature type="repeat" description="ANK" evidence="2">
    <location>
        <begin position="1810"/>
        <end position="1842"/>
    </location>
</feature>
<keyword evidence="2" id="KW-0040">ANK repeat</keyword>
<gene>
    <name evidence="5" type="ORF">TrCOL_g7793</name>
</gene>
<reference evidence="6" key="1">
    <citation type="journal article" date="2023" name="Commun. Biol.">
        <title>Genome analysis of Parmales, the sister group of diatoms, reveals the evolutionary specialization of diatoms from phago-mixotrophs to photoautotrophs.</title>
        <authorList>
            <person name="Ban H."/>
            <person name="Sato S."/>
            <person name="Yoshikawa S."/>
            <person name="Yamada K."/>
            <person name="Nakamura Y."/>
            <person name="Ichinomiya M."/>
            <person name="Sato N."/>
            <person name="Blanc-Mathieu R."/>
            <person name="Endo H."/>
            <person name="Kuwata A."/>
            <person name="Ogata H."/>
        </authorList>
    </citation>
    <scope>NUCLEOTIDE SEQUENCE [LARGE SCALE GENOMIC DNA]</scope>
</reference>
<feature type="region of interest" description="Disordered" evidence="4">
    <location>
        <begin position="849"/>
        <end position="898"/>
    </location>
</feature>
<evidence type="ECO:0000256" key="2">
    <source>
        <dbReference type="PROSITE-ProRule" id="PRU00023"/>
    </source>
</evidence>
<name>A0A9W7LAZ6_9STRA</name>
<feature type="region of interest" description="Disordered" evidence="4">
    <location>
        <begin position="1415"/>
        <end position="1436"/>
    </location>
</feature>
<feature type="compositionally biased region" description="Polar residues" evidence="4">
    <location>
        <begin position="1"/>
        <end position="11"/>
    </location>
</feature>
<feature type="region of interest" description="Disordered" evidence="4">
    <location>
        <begin position="1537"/>
        <end position="1604"/>
    </location>
</feature>
<dbReference type="SMART" id="SM00248">
    <property type="entry name" value="ANK"/>
    <property type="match status" value="3"/>
</dbReference>
<evidence type="ECO:0000256" key="1">
    <source>
        <dbReference type="ARBA" id="ARBA00023121"/>
    </source>
</evidence>
<protein>
    <submittedName>
        <fullName evidence="5">Uncharacterized protein</fullName>
    </submittedName>
</protein>
<keyword evidence="6" id="KW-1185">Reference proteome</keyword>